<evidence type="ECO:0000313" key="4">
    <source>
        <dbReference type="Proteomes" id="UP000249782"/>
    </source>
</evidence>
<dbReference type="Proteomes" id="UP000249782">
    <property type="component" value="Unassembled WGS sequence"/>
</dbReference>
<dbReference type="Gene3D" id="1.20.120.1190">
    <property type="match status" value="1"/>
</dbReference>
<dbReference type="Pfam" id="PF17835">
    <property type="entry name" value="NOG1_N"/>
    <property type="match status" value="1"/>
</dbReference>
<organism evidence="3 4">
    <name type="scientific">Methanothermobacter tenebrarum</name>
    <dbReference type="NCBI Taxonomy" id="680118"/>
    <lineage>
        <taxon>Archaea</taxon>
        <taxon>Methanobacteriati</taxon>
        <taxon>Methanobacteriota</taxon>
        <taxon>Methanomada group</taxon>
        <taxon>Methanobacteria</taxon>
        <taxon>Methanobacteriales</taxon>
        <taxon>Methanobacteriaceae</taxon>
        <taxon>Methanothermobacter</taxon>
    </lineage>
</organism>
<dbReference type="AlphaFoldDB" id="A0A328PAV8"/>
<dbReference type="EMBL" id="QLOE01000003">
    <property type="protein sequence ID" value="RAO79389.1"/>
    <property type="molecule type" value="Genomic_DNA"/>
</dbReference>
<evidence type="ECO:0000259" key="2">
    <source>
        <dbReference type="PROSITE" id="PS51710"/>
    </source>
</evidence>
<reference evidence="3 4" key="1">
    <citation type="submission" date="2018-06" db="EMBL/GenBank/DDBJ databases">
        <title>Draft genome sequence of hyperthermophilic methanogen Methanothermobacter tenebrarum sp. MCM-B 1447.</title>
        <authorList>
            <person name="Pore S.D."/>
            <person name="Dagar S."/>
            <person name="Dhakephalkar P.K."/>
        </authorList>
    </citation>
    <scope>NUCLEOTIDE SEQUENCE [LARGE SCALE GENOMIC DNA]</scope>
    <source>
        <strain evidence="3 4">MCM B 1447</strain>
    </source>
</reference>
<dbReference type="RefSeq" id="WP_112093677.1">
    <property type="nucleotide sequence ID" value="NZ_QLOE01000003.1"/>
</dbReference>
<name>A0A328PAV8_9EURY</name>
<protein>
    <submittedName>
        <fullName evidence="3">GTP-binding protein</fullName>
    </submittedName>
</protein>
<dbReference type="NCBIfam" id="TIGR00231">
    <property type="entry name" value="small_GTP"/>
    <property type="match status" value="1"/>
</dbReference>
<sequence>MRLPPIPTSEELLNKAFSRARKAASAARTSRIPSQKKAKTIEIIRIQTACNIIKDKLKLIIERTPDIESLPEFYQDYIDVTVGIDPLKKSLGAINWAAGIISQLEREYRRRITKSRPSLASSIRKEAYGRISSVIKKIGDDLDFLDFTRNKLKNMPTVDFDAFTVVIAGFPNVGKSTILRRLTGAKPKVAEYPFTTKGIQIGYLEMKWNKIQVIDTPGLLDRPIDEMNNIELKAMVALENLADIILFIFDASETCGYPMESQYNLFKDLKRIFRIPFICVFNKIDLIENIKYIKKYTIKVEDPILISALEDEGVSRLIKRLEGLHEKKARKTFQHAGKKKING</sequence>
<keyword evidence="4" id="KW-1185">Reference proteome</keyword>
<accession>A0A328PAV8</accession>
<dbReference type="PRINTS" id="PR00326">
    <property type="entry name" value="GTP1OBG"/>
</dbReference>
<proteinExistence type="predicted"/>
<dbReference type="InterPro" id="IPR031167">
    <property type="entry name" value="G_OBG"/>
</dbReference>
<dbReference type="Gene3D" id="3.40.50.300">
    <property type="entry name" value="P-loop containing nucleotide triphosphate hydrolases"/>
    <property type="match status" value="1"/>
</dbReference>
<comment type="caution">
    <text evidence="3">The sequence shown here is derived from an EMBL/GenBank/DDBJ whole genome shotgun (WGS) entry which is preliminary data.</text>
</comment>
<dbReference type="InterPro" id="IPR006073">
    <property type="entry name" value="GTP-bd"/>
</dbReference>
<dbReference type="InterPro" id="IPR005225">
    <property type="entry name" value="Small_GTP-bd"/>
</dbReference>
<dbReference type="PANTHER" id="PTHR45759">
    <property type="entry name" value="NUCLEOLAR GTP-BINDING PROTEIN 1"/>
    <property type="match status" value="1"/>
</dbReference>
<gene>
    <name evidence="3" type="ORF">DPC56_03530</name>
</gene>
<feature type="domain" description="OBG-type G" evidence="2">
    <location>
        <begin position="163"/>
        <end position="326"/>
    </location>
</feature>
<dbReference type="GO" id="GO:0005525">
    <property type="term" value="F:GTP binding"/>
    <property type="evidence" value="ECO:0007669"/>
    <property type="project" value="InterPro"/>
</dbReference>
<dbReference type="OrthoDB" id="147673at2157"/>
<dbReference type="InterPro" id="IPR027417">
    <property type="entry name" value="P-loop_NTPase"/>
</dbReference>
<dbReference type="PROSITE" id="PS51710">
    <property type="entry name" value="G_OBG"/>
    <property type="match status" value="1"/>
</dbReference>
<dbReference type="CDD" id="cd01897">
    <property type="entry name" value="NOG"/>
    <property type="match status" value="1"/>
</dbReference>
<keyword evidence="1" id="KW-0547">Nucleotide-binding</keyword>
<dbReference type="SUPFAM" id="SSF52540">
    <property type="entry name" value="P-loop containing nucleoside triphosphate hydrolases"/>
    <property type="match status" value="1"/>
</dbReference>
<evidence type="ECO:0000313" key="3">
    <source>
        <dbReference type="EMBL" id="RAO79389.1"/>
    </source>
</evidence>
<evidence type="ECO:0000256" key="1">
    <source>
        <dbReference type="ARBA" id="ARBA00022741"/>
    </source>
</evidence>
<dbReference type="InterPro" id="IPR041623">
    <property type="entry name" value="NOG1_N"/>
</dbReference>
<dbReference type="Pfam" id="PF01926">
    <property type="entry name" value="MMR_HSR1"/>
    <property type="match status" value="1"/>
</dbReference>